<gene>
    <name evidence="3" type="ORF">CDN99_16415</name>
</gene>
<accession>A0A246J8R2</accession>
<comment type="caution">
    <text evidence="3">The sequence shown here is derived from an EMBL/GenBank/DDBJ whole genome shotgun (WGS) entry which is preliminary data.</text>
</comment>
<reference evidence="3 4" key="1">
    <citation type="journal article" date="2008" name="Int. J. Syst. Evol. Microbiol.">
        <title>Description of Roseateles aquatilis sp. nov. and Roseateles terrae sp. nov., in the class Betaproteobacteria, and emended description of the genus Roseateles.</title>
        <authorList>
            <person name="Gomila M."/>
            <person name="Bowien B."/>
            <person name="Falsen E."/>
            <person name="Moore E.R."/>
            <person name="Lalucat J."/>
        </authorList>
    </citation>
    <scope>NUCLEOTIDE SEQUENCE [LARGE SCALE GENOMIC DNA]</scope>
    <source>
        <strain evidence="3 4">CCUG 48205</strain>
    </source>
</reference>
<feature type="chain" id="PRO_5012037974" evidence="2">
    <location>
        <begin position="24"/>
        <end position="163"/>
    </location>
</feature>
<evidence type="ECO:0000256" key="1">
    <source>
        <dbReference type="SAM" id="MobiDB-lite"/>
    </source>
</evidence>
<name>A0A246J8R2_9BURK</name>
<organism evidence="3 4">
    <name type="scientific">Roseateles aquatilis</name>
    <dbReference type="NCBI Taxonomy" id="431061"/>
    <lineage>
        <taxon>Bacteria</taxon>
        <taxon>Pseudomonadati</taxon>
        <taxon>Pseudomonadota</taxon>
        <taxon>Betaproteobacteria</taxon>
        <taxon>Burkholderiales</taxon>
        <taxon>Sphaerotilaceae</taxon>
        <taxon>Roseateles</taxon>
    </lineage>
</organism>
<dbReference type="OrthoDB" id="8536851at2"/>
<proteinExistence type="predicted"/>
<evidence type="ECO:0000313" key="4">
    <source>
        <dbReference type="Proteomes" id="UP000197468"/>
    </source>
</evidence>
<feature type="signal peptide" evidence="2">
    <location>
        <begin position="1"/>
        <end position="23"/>
    </location>
</feature>
<keyword evidence="4" id="KW-1185">Reference proteome</keyword>
<evidence type="ECO:0000313" key="3">
    <source>
        <dbReference type="EMBL" id="OWQ88624.1"/>
    </source>
</evidence>
<feature type="region of interest" description="Disordered" evidence="1">
    <location>
        <begin position="125"/>
        <end position="163"/>
    </location>
</feature>
<dbReference type="EMBL" id="NIOF01000007">
    <property type="protein sequence ID" value="OWQ88624.1"/>
    <property type="molecule type" value="Genomic_DNA"/>
</dbReference>
<evidence type="ECO:0000256" key="2">
    <source>
        <dbReference type="SAM" id="SignalP"/>
    </source>
</evidence>
<dbReference type="Proteomes" id="UP000197468">
    <property type="component" value="Unassembled WGS sequence"/>
</dbReference>
<keyword evidence="2" id="KW-0732">Signal</keyword>
<dbReference type="AlphaFoldDB" id="A0A246J8R2"/>
<protein>
    <submittedName>
        <fullName evidence="3">Uncharacterized protein</fullName>
    </submittedName>
</protein>
<sequence>MKTLLLGGALAVSALAAPAVSQAADVGVSVSIGEPGFYGQINIGNARPDLIYAQPVIIERVRTPPPPIYLRVPLGYERNWSRYCGRYGACGRPVYFVRDNWYRTVYAPQYRREHTEYRWRPDGRRDWDDHRDHRDRGRGHDRDDDRGPGRDRDNRDGRDHDRR</sequence>